<dbReference type="InterPro" id="IPR014801">
    <property type="entry name" value="Mediator_Med5_fun"/>
</dbReference>
<feature type="region of interest" description="Disordered" evidence="10">
    <location>
        <begin position="88"/>
        <end position="107"/>
    </location>
</feature>
<evidence type="ECO:0000256" key="8">
    <source>
        <dbReference type="ARBA" id="ARBA00031256"/>
    </source>
</evidence>
<dbReference type="Pfam" id="PF08689">
    <property type="entry name" value="Med5"/>
    <property type="match status" value="1"/>
</dbReference>
<evidence type="ECO:0000313" key="11">
    <source>
        <dbReference type="EMBL" id="KAF1988129.1"/>
    </source>
</evidence>
<dbReference type="GO" id="GO:0006357">
    <property type="term" value="P:regulation of transcription by RNA polymerase II"/>
    <property type="evidence" value="ECO:0007669"/>
    <property type="project" value="InterPro"/>
</dbReference>
<keyword evidence="5 9" id="KW-0010">Activator</keyword>
<dbReference type="AlphaFoldDB" id="A0A6G1H547"/>
<comment type="similarity">
    <text evidence="2 9">Belongs to the Mediator complex subunit 5 family.</text>
</comment>
<sequence length="1011" mass="111302">MAPARKWKLLFHGCVMKRTATDQFEKYARGLRKSSSIPGRQLAELLMKSQLRIFKSGDIRILVYAEKLLEMDLINSADLLRALFSMSRDHPQPSNPEQGATKREKAQWHSPREMEVWMLEMVSRSIIYNKRPKTQTEARAMLLVLTEWLEGSVSSKSSDAILEAMGTGNPNERDQTTLTHNALGLLAVVMIENPKLAGIIDDFFPKVIRARLGQALTAFINIWASVEPQNASRLEASQKQHWPVEESTTNPSNQDANLDVSALQVDAVVDLPVINTRAGLYIFLNALLVARPLTDDTTILNYLRMRFNVDAESLATDLIVGAFDILANAMYRNDSSQTIFGLRSFLMNKLPVLLNVLSASMFPPLTPEYCIGAALNHVDPHAFPSLSDTFTMSNSNVLADVRQDFLFACTRLHLLPAESVERLLREPPMTSPPSPNSRYTKEGLVAQCNARPERIEEIINELEKLDGNGGAIVGAVVEVIRNMCASKETMSLKTICCALCRKTQFMDVMLQFTSPISFLQPLSNLLDSWRYEDDQGEYRPVYDEFAPILLHVLAYAHRFNLTHQELGIPRDSFVAKLLKGGHVALTVDKLSEAQSKYLSGWIRGLLDADGMSDEPMSQCRPQDFYLLVPTLFNQMVFAGSAGVMTVETIKSGLEYLLEPFLLPSLIGGIMWIADCARAKTYGGNDILTQILAKLLTPLSTPGDGQSMHSTILSIIAPRLTECLEIIQRQEPQRQNLKPLLNILKQHLEFRRSASSAGAELDSWKNPPNNLKQTLRNSIQSLVLWSSAPNINLTPTSYTHRLLQTSLELTGAQRTLHTIVDEVKTQTDAGNGALALDIATSMICAPSTQNSPLAIDWVNSAAPQPPAPCTGMNLRETLKLEFDGAAELVKTDMLAAETVVRLHRRVESQLAFTNQIQMPTMTGLEGEQMVVEDLMQPLDMAAADAAAAAMGQQQAMDYSAGGSMDLSGAGGGIDLGAGGPMDLDVGGAGDMGMSTEDDIFGDLMLGPDMTFD</sequence>
<evidence type="ECO:0000256" key="4">
    <source>
        <dbReference type="ARBA" id="ARBA00023015"/>
    </source>
</evidence>
<feature type="region of interest" description="Disordered" evidence="10">
    <location>
        <begin position="234"/>
        <end position="255"/>
    </location>
</feature>
<dbReference type="PANTHER" id="PTHR35784">
    <property type="entry name" value="MEDIATOR OF RNA POLYMERASE II TRANSCRIPTION SUBUNIT 5"/>
    <property type="match status" value="1"/>
</dbReference>
<dbReference type="OrthoDB" id="5322661at2759"/>
<dbReference type="GO" id="GO:0003712">
    <property type="term" value="F:transcription coregulator activity"/>
    <property type="evidence" value="ECO:0007669"/>
    <property type="project" value="InterPro"/>
</dbReference>
<keyword evidence="4 9" id="KW-0805">Transcription regulation</keyword>
<evidence type="ECO:0000313" key="12">
    <source>
        <dbReference type="Proteomes" id="UP000800041"/>
    </source>
</evidence>
<evidence type="ECO:0000256" key="10">
    <source>
        <dbReference type="SAM" id="MobiDB-lite"/>
    </source>
</evidence>
<evidence type="ECO:0000256" key="3">
    <source>
        <dbReference type="ARBA" id="ARBA00020628"/>
    </source>
</evidence>
<comment type="subunit">
    <text evidence="9">Component of the Mediator complex.</text>
</comment>
<evidence type="ECO:0000256" key="2">
    <source>
        <dbReference type="ARBA" id="ARBA00008782"/>
    </source>
</evidence>
<reference evidence="11" key="1">
    <citation type="journal article" date="2020" name="Stud. Mycol.">
        <title>101 Dothideomycetes genomes: a test case for predicting lifestyles and emergence of pathogens.</title>
        <authorList>
            <person name="Haridas S."/>
            <person name="Albert R."/>
            <person name="Binder M."/>
            <person name="Bloem J."/>
            <person name="Labutti K."/>
            <person name="Salamov A."/>
            <person name="Andreopoulos B."/>
            <person name="Baker S."/>
            <person name="Barry K."/>
            <person name="Bills G."/>
            <person name="Bluhm B."/>
            <person name="Cannon C."/>
            <person name="Castanera R."/>
            <person name="Culley D."/>
            <person name="Daum C."/>
            <person name="Ezra D."/>
            <person name="Gonzalez J."/>
            <person name="Henrissat B."/>
            <person name="Kuo A."/>
            <person name="Liang C."/>
            <person name="Lipzen A."/>
            <person name="Lutzoni F."/>
            <person name="Magnuson J."/>
            <person name="Mondo S."/>
            <person name="Nolan M."/>
            <person name="Ohm R."/>
            <person name="Pangilinan J."/>
            <person name="Park H.-J."/>
            <person name="Ramirez L."/>
            <person name="Alfaro M."/>
            <person name="Sun H."/>
            <person name="Tritt A."/>
            <person name="Yoshinaga Y."/>
            <person name="Zwiers L.-H."/>
            <person name="Turgeon B."/>
            <person name="Goodwin S."/>
            <person name="Spatafora J."/>
            <person name="Crous P."/>
            <person name="Grigoriev I."/>
        </authorList>
    </citation>
    <scope>NUCLEOTIDE SEQUENCE</scope>
    <source>
        <strain evidence="11">CBS 113979</strain>
    </source>
</reference>
<gene>
    <name evidence="9" type="primary">MED5</name>
    <name evidence="11" type="ORF">K402DRAFT_329450</name>
</gene>
<comment type="subcellular location">
    <subcellularLocation>
        <location evidence="1 9">Nucleus</location>
    </subcellularLocation>
</comment>
<comment type="function">
    <text evidence="9">Component of the Mediator complex, a coactivator involved in the regulated transcription of nearly all RNA polymerase II-dependent genes. Mediator functions as a bridge to convey information from gene-specific regulatory proteins to the basal RNA polymerase II transcription machinery. Mediator is recruited to promoters by direct interactions with regulatory proteins and serves as a scaffold for the assembly of a functional preinitiation complex with RNA polymerase II and the general transcription factors.</text>
</comment>
<evidence type="ECO:0000256" key="1">
    <source>
        <dbReference type="ARBA" id="ARBA00004123"/>
    </source>
</evidence>
<evidence type="ECO:0000256" key="9">
    <source>
        <dbReference type="RuleBase" id="RU364142"/>
    </source>
</evidence>
<name>A0A6G1H547_9PEZI</name>
<evidence type="ECO:0000256" key="6">
    <source>
        <dbReference type="ARBA" id="ARBA00023163"/>
    </source>
</evidence>
<proteinExistence type="inferred from homology"/>
<evidence type="ECO:0000256" key="5">
    <source>
        <dbReference type="ARBA" id="ARBA00023159"/>
    </source>
</evidence>
<keyword evidence="12" id="KW-1185">Reference proteome</keyword>
<feature type="compositionally biased region" description="Polar residues" evidence="10">
    <location>
        <begin position="245"/>
        <end position="255"/>
    </location>
</feature>
<dbReference type="PANTHER" id="PTHR35784:SF1">
    <property type="entry name" value="MEDIATOR OF RNA POLYMERASE II TRANSCRIPTION SUBUNIT 5"/>
    <property type="match status" value="1"/>
</dbReference>
<keyword evidence="6 9" id="KW-0804">Transcription</keyword>
<dbReference type="Proteomes" id="UP000800041">
    <property type="component" value="Unassembled WGS sequence"/>
</dbReference>
<protein>
    <recommendedName>
        <fullName evidence="3 9">Mediator of RNA polymerase II transcription subunit 5</fullName>
    </recommendedName>
    <alternativeName>
        <fullName evidence="8 9">Mediator complex subunit 5</fullName>
    </alternativeName>
</protein>
<accession>A0A6G1H547</accession>
<keyword evidence="7 9" id="KW-0539">Nucleus</keyword>
<evidence type="ECO:0000256" key="7">
    <source>
        <dbReference type="ARBA" id="ARBA00023242"/>
    </source>
</evidence>
<organism evidence="11 12">
    <name type="scientific">Aulographum hederae CBS 113979</name>
    <dbReference type="NCBI Taxonomy" id="1176131"/>
    <lineage>
        <taxon>Eukaryota</taxon>
        <taxon>Fungi</taxon>
        <taxon>Dikarya</taxon>
        <taxon>Ascomycota</taxon>
        <taxon>Pezizomycotina</taxon>
        <taxon>Dothideomycetes</taxon>
        <taxon>Pleosporomycetidae</taxon>
        <taxon>Aulographales</taxon>
        <taxon>Aulographaceae</taxon>
    </lineage>
</organism>
<dbReference type="GO" id="GO:0016592">
    <property type="term" value="C:mediator complex"/>
    <property type="evidence" value="ECO:0007669"/>
    <property type="project" value="InterPro"/>
</dbReference>
<dbReference type="EMBL" id="ML977150">
    <property type="protein sequence ID" value="KAF1988129.1"/>
    <property type="molecule type" value="Genomic_DNA"/>
</dbReference>